<evidence type="ECO:0000313" key="2">
    <source>
        <dbReference type="EMBL" id="MVA75034.1"/>
    </source>
</evidence>
<dbReference type="Pfam" id="PF00753">
    <property type="entry name" value="Lactamase_B"/>
    <property type="match status" value="1"/>
</dbReference>
<dbReference type="InterPro" id="IPR050855">
    <property type="entry name" value="NDM-1-like"/>
</dbReference>
<protein>
    <submittedName>
        <fullName evidence="2">MBL fold metallo-hydrolase</fullName>
    </submittedName>
</protein>
<dbReference type="PANTHER" id="PTHR42951">
    <property type="entry name" value="METALLO-BETA-LACTAMASE DOMAIN-CONTAINING"/>
    <property type="match status" value="1"/>
</dbReference>
<accession>A0A6A9UTX4</accession>
<name>A0A6A9UTX4_9ACTN</name>
<dbReference type="GO" id="GO:0016787">
    <property type="term" value="F:hydrolase activity"/>
    <property type="evidence" value="ECO:0007669"/>
    <property type="project" value="UniProtKB-KW"/>
</dbReference>
<dbReference type="SUPFAM" id="SSF56281">
    <property type="entry name" value="Metallo-hydrolase/oxidoreductase"/>
    <property type="match status" value="1"/>
</dbReference>
<gene>
    <name evidence="2" type="ORF">GC722_03175</name>
</gene>
<reference evidence="2 3" key="1">
    <citation type="submission" date="2019-12" db="EMBL/GenBank/DDBJ databases">
        <title>Auraticoccus cholistani sp. nov., an actinomycete isolated from soil of Cholistan desert.</title>
        <authorList>
            <person name="Cheema M.T."/>
        </authorList>
    </citation>
    <scope>NUCLEOTIDE SEQUENCE [LARGE SCALE GENOMIC DNA]</scope>
    <source>
        <strain evidence="2 3">F435</strain>
    </source>
</reference>
<sequence>MRDETRVWEVAEDVLCVSDHGVNSYLVRDGGEVTVVDAGLPAAWEPLQDALRRLGRSVERAAALVLTHAHFDHIGTARRFVEAGVPVYLHADDHALAAHPYRYGHERSRWLYPLQHPRALPVLTSMVRGGALRVPPVQGCRAMVDGEELPVPGGLQVLATPGHTWGHCSLLLPGRDAVLSGDALVTLDPYTARTGPCLVAGAATASSSRAGASLARLRGCGAKNVLPGHGRPWHDGVADAVDLALARPQQ</sequence>
<dbReference type="AlphaFoldDB" id="A0A6A9UTX4"/>
<keyword evidence="3" id="KW-1185">Reference proteome</keyword>
<dbReference type="InterPro" id="IPR001279">
    <property type="entry name" value="Metallo-B-lactamas"/>
</dbReference>
<evidence type="ECO:0000259" key="1">
    <source>
        <dbReference type="SMART" id="SM00849"/>
    </source>
</evidence>
<dbReference type="RefSeq" id="WP_156607928.1">
    <property type="nucleotide sequence ID" value="NZ_WPCU01000004.1"/>
</dbReference>
<dbReference type="Gene3D" id="3.60.15.10">
    <property type="entry name" value="Ribonuclease Z/Hydroxyacylglutathione hydrolase-like"/>
    <property type="match status" value="1"/>
</dbReference>
<comment type="caution">
    <text evidence="2">The sequence shown here is derived from an EMBL/GenBank/DDBJ whole genome shotgun (WGS) entry which is preliminary data.</text>
</comment>
<keyword evidence="2" id="KW-0378">Hydrolase</keyword>
<feature type="domain" description="Metallo-beta-lactamase" evidence="1">
    <location>
        <begin position="21"/>
        <end position="229"/>
    </location>
</feature>
<dbReference type="CDD" id="cd07721">
    <property type="entry name" value="yflN-like_MBL-fold"/>
    <property type="match status" value="1"/>
</dbReference>
<proteinExistence type="predicted"/>
<dbReference type="EMBL" id="WPCU01000004">
    <property type="protein sequence ID" value="MVA75034.1"/>
    <property type="molecule type" value="Genomic_DNA"/>
</dbReference>
<dbReference type="InterPro" id="IPR036866">
    <property type="entry name" value="RibonucZ/Hydroxyglut_hydro"/>
</dbReference>
<dbReference type="Proteomes" id="UP000435304">
    <property type="component" value="Unassembled WGS sequence"/>
</dbReference>
<dbReference type="PANTHER" id="PTHR42951:SF17">
    <property type="entry name" value="METALLO-BETA-LACTAMASE DOMAIN-CONTAINING PROTEIN"/>
    <property type="match status" value="1"/>
</dbReference>
<evidence type="ECO:0000313" key="3">
    <source>
        <dbReference type="Proteomes" id="UP000435304"/>
    </source>
</evidence>
<dbReference type="SMART" id="SM00849">
    <property type="entry name" value="Lactamase_B"/>
    <property type="match status" value="1"/>
</dbReference>
<organism evidence="2 3">
    <name type="scientific">Auraticoccus cholistanensis</name>
    <dbReference type="NCBI Taxonomy" id="2656650"/>
    <lineage>
        <taxon>Bacteria</taxon>
        <taxon>Bacillati</taxon>
        <taxon>Actinomycetota</taxon>
        <taxon>Actinomycetes</taxon>
        <taxon>Propionibacteriales</taxon>
        <taxon>Propionibacteriaceae</taxon>
        <taxon>Auraticoccus</taxon>
    </lineage>
</organism>